<evidence type="ECO:0000256" key="1">
    <source>
        <dbReference type="ARBA" id="ARBA00004370"/>
    </source>
</evidence>
<dbReference type="EMBL" id="PEXI01000016">
    <property type="protein sequence ID" value="PIU24565.1"/>
    <property type="molecule type" value="Genomic_DNA"/>
</dbReference>
<feature type="transmembrane region" description="Helical" evidence="6">
    <location>
        <begin position="7"/>
        <end position="32"/>
    </location>
</feature>
<dbReference type="GO" id="GO:0006465">
    <property type="term" value="P:signal peptide processing"/>
    <property type="evidence" value="ECO:0007669"/>
    <property type="project" value="UniProtKB-UniRule"/>
</dbReference>
<comment type="caution">
    <text evidence="8">The sequence shown here is derived from an EMBL/GenBank/DDBJ whole genome shotgun (WGS) entry which is preliminary data.</text>
</comment>
<dbReference type="EC" id="3.4.21.89" evidence="5"/>
<dbReference type="CDD" id="cd06530">
    <property type="entry name" value="S26_SPase_I"/>
    <property type="match status" value="1"/>
</dbReference>
<keyword evidence="2 6" id="KW-0812">Transmembrane</keyword>
<dbReference type="PRINTS" id="PR00728">
    <property type="entry name" value="SIGNALPTASE"/>
</dbReference>
<dbReference type="PANTHER" id="PTHR10806">
    <property type="entry name" value="SIGNAL PEPTIDASE COMPLEX CATALYTIC SUBUNIT SEC11"/>
    <property type="match status" value="1"/>
</dbReference>
<evidence type="ECO:0000313" key="9">
    <source>
        <dbReference type="Proteomes" id="UP000229896"/>
    </source>
</evidence>
<feature type="domain" description="Peptidase S26" evidence="7">
    <location>
        <begin position="13"/>
        <end position="86"/>
    </location>
</feature>
<evidence type="ECO:0000256" key="5">
    <source>
        <dbReference type="NCBIfam" id="TIGR02228"/>
    </source>
</evidence>
<dbReference type="GO" id="GO:0016020">
    <property type="term" value="C:membrane"/>
    <property type="evidence" value="ECO:0007669"/>
    <property type="project" value="UniProtKB-SubCell"/>
</dbReference>
<reference evidence="9" key="1">
    <citation type="submission" date="2017-09" db="EMBL/GenBank/DDBJ databases">
        <title>Depth-based differentiation of microbial function through sediment-hosted aquifers and enrichment of novel symbionts in the deep terrestrial subsurface.</title>
        <authorList>
            <person name="Probst A.J."/>
            <person name="Ladd B."/>
            <person name="Jarett J.K."/>
            <person name="Geller-Mcgrath D.E."/>
            <person name="Sieber C.M.K."/>
            <person name="Emerson J.B."/>
            <person name="Anantharaman K."/>
            <person name="Thomas B.C."/>
            <person name="Malmstrom R."/>
            <person name="Stieglmeier M."/>
            <person name="Klingl A."/>
            <person name="Woyke T."/>
            <person name="Ryan C.M."/>
            <person name="Banfield J.F."/>
        </authorList>
    </citation>
    <scope>NUCLEOTIDE SEQUENCE [LARGE SCALE GENOMIC DNA]</scope>
</reference>
<dbReference type="SUPFAM" id="SSF51306">
    <property type="entry name" value="LexA/Signal peptidase"/>
    <property type="match status" value="1"/>
</dbReference>
<dbReference type="Proteomes" id="UP000229896">
    <property type="component" value="Unassembled WGS sequence"/>
</dbReference>
<keyword evidence="3 6" id="KW-1133">Transmembrane helix</keyword>
<dbReference type="Pfam" id="PF10502">
    <property type="entry name" value="Peptidase_S26"/>
    <property type="match status" value="1"/>
</dbReference>
<accession>A0A2M6YCY5</accession>
<evidence type="ECO:0000256" key="4">
    <source>
        <dbReference type="ARBA" id="ARBA00023136"/>
    </source>
</evidence>
<keyword evidence="4 6" id="KW-0472">Membrane</keyword>
<dbReference type="InterPro" id="IPR036286">
    <property type="entry name" value="LexA/Signal_pep-like_sf"/>
</dbReference>
<dbReference type="PANTHER" id="PTHR10806:SF6">
    <property type="entry name" value="SIGNAL PEPTIDASE COMPLEX CATALYTIC SUBUNIT SEC11"/>
    <property type="match status" value="1"/>
</dbReference>
<evidence type="ECO:0000256" key="6">
    <source>
        <dbReference type="SAM" id="Phobius"/>
    </source>
</evidence>
<dbReference type="InterPro" id="IPR001733">
    <property type="entry name" value="Peptidase_S26B"/>
</dbReference>
<organism evidence="8 9">
    <name type="scientific">Candidatus Berkelbacteria bacterium CG08_land_8_20_14_0_20_39_8</name>
    <dbReference type="NCBI Taxonomy" id="1974511"/>
    <lineage>
        <taxon>Bacteria</taxon>
        <taxon>Candidatus Berkelbacteria</taxon>
    </lineage>
</organism>
<evidence type="ECO:0000256" key="2">
    <source>
        <dbReference type="ARBA" id="ARBA00022692"/>
    </source>
</evidence>
<dbReference type="NCBIfam" id="TIGR02228">
    <property type="entry name" value="sigpep_I_arch"/>
    <property type="match status" value="1"/>
</dbReference>
<name>A0A2M6YCY5_9BACT</name>
<comment type="subcellular location">
    <subcellularLocation>
        <location evidence="1">Membrane</location>
    </subcellularLocation>
</comment>
<dbReference type="AlphaFoldDB" id="A0A2M6YCY5"/>
<gene>
    <name evidence="8" type="ORF">COT12_00380</name>
</gene>
<sequence length="181" mass="19988">MKIKKILSIILNVILFFLLLIGVMVAVSLFPIKGNYKIYVVRSGSMEPKIRVGSIVVSQSVGNYKVGDVISFNSGATKKENTTHRITEIKDSGGTTSYITKGDANENNDTKEVPADKVLGKEIFTIPLLGYLLVYVKTLPGLVLLIIIPATIIIYDEFNKIKSEALVMAKKRKERKNAKKA</sequence>
<dbReference type="GO" id="GO:0004252">
    <property type="term" value="F:serine-type endopeptidase activity"/>
    <property type="evidence" value="ECO:0007669"/>
    <property type="project" value="UniProtKB-UniRule"/>
</dbReference>
<evidence type="ECO:0000256" key="3">
    <source>
        <dbReference type="ARBA" id="ARBA00022989"/>
    </source>
</evidence>
<evidence type="ECO:0000313" key="8">
    <source>
        <dbReference type="EMBL" id="PIU24565.1"/>
    </source>
</evidence>
<dbReference type="Gene3D" id="2.10.109.10">
    <property type="entry name" value="Umud Fragment, subunit A"/>
    <property type="match status" value="1"/>
</dbReference>
<protein>
    <recommendedName>
        <fullName evidence="5">Signal peptidase I</fullName>
        <ecNumber evidence="5">3.4.21.89</ecNumber>
    </recommendedName>
</protein>
<proteinExistence type="predicted"/>
<dbReference type="InterPro" id="IPR019533">
    <property type="entry name" value="Peptidase_S26"/>
</dbReference>
<dbReference type="GO" id="GO:0009003">
    <property type="term" value="F:signal peptidase activity"/>
    <property type="evidence" value="ECO:0007669"/>
    <property type="project" value="UniProtKB-EC"/>
</dbReference>
<feature type="transmembrane region" description="Helical" evidence="6">
    <location>
        <begin position="128"/>
        <end position="155"/>
    </location>
</feature>
<evidence type="ECO:0000259" key="7">
    <source>
        <dbReference type="Pfam" id="PF10502"/>
    </source>
</evidence>